<evidence type="ECO:0000256" key="1">
    <source>
        <dbReference type="ARBA" id="ARBA00038240"/>
    </source>
</evidence>
<dbReference type="InterPro" id="IPR050249">
    <property type="entry name" value="Pseudomonas-type_ThrB"/>
</dbReference>
<sequence length="356" mass="39639">MTQLSSAGLVTADPFTAFAALRRGDAAPDWLMHAVAKGWGLNPARITAHLIAVSENATFRLDLDGAPYAVLRVHRPAYVDPHQIACELIWVQALAAETEVAVPKVLPLADGSLVLAVHDDAGASPSDEEPWYVVAFAFVDGEVLEDMSDPRPYYRQIGEITAQFHEQSERWHRPEGFDRLTWNLEDMLGVNSRWGDWRHADLTPEQRQIMEEAEAQARSDVAPLVAAPEGRGLIHADLRPSNIMSTQGSLTVIDFDDCGQGWFLYDFASAFSFIEHEAYTPSIAQDWLAGYTSVRPLSETQVRYACALSMIRRLQMVGWTTTHRPDALPAEIWDAQLPGSAEVARRYLNSPTWLLD</sequence>
<name>A0ABU1FVS9_9MICC</name>
<comment type="caution">
    <text evidence="3">The sequence shown here is derived from an EMBL/GenBank/DDBJ whole genome shotgun (WGS) entry which is preliminary data.</text>
</comment>
<evidence type="ECO:0000313" key="4">
    <source>
        <dbReference type="Proteomes" id="UP001260872"/>
    </source>
</evidence>
<dbReference type="Gene3D" id="3.90.1200.10">
    <property type="match status" value="1"/>
</dbReference>
<dbReference type="Proteomes" id="UP001260872">
    <property type="component" value="Unassembled WGS sequence"/>
</dbReference>
<dbReference type="Pfam" id="PF01636">
    <property type="entry name" value="APH"/>
    <property type="match status" value="1"/>
</dbReference>
<dbReference type="PANTHER" id="PTHR21064:SF6">
    <property type="entry name" value="AMINOGLYCOSIDE PHOSPHOTRANSFERASE DOMAIN-CONTAINING PROTEIN"/>
    <property type="match status" value="1"/>
</dbReference>
<proteinExistence type="inferred from homology"/>
<gene>
    <name evidence="3" type="ORF">RH857_08955</name>
</gene>
<organism evidence="3 4">
    <name type="scientific">Nesterenkonia flava</name>
    <dbReference type="NCBI Taxonomy" id="469799"/>
    <lineage>
        <taxon>Bacteria</taxon>
        <taxon>Bacillati</taxon>
        <taxon>Actinomycetota</taxon>
        <taxon>Actinomycetes</taxon>
        <taxon>Micrococcales</taxon>
        <taxon>Micrococcaceae</taxon>
        <taxon>Nesterenkonia</taxon>
    </lineage>
</organism>
<accession>A0ABU1FVS9</accession>
<comment type="similarity">
    <text evidence="1">Belongs to the pseudomonas-type ThrB family.</text>
</comment>
<evidence type="ECO:0000259" key="2">
    <source>
        <dbReference type="Pfam" id="PF01636"/>
    </source>
</evidence>
<dbReference type="SUPFAM" id="SSF56112">
    <property type="entry name" value="Protein kinase-like (PK-like)"/>
    <property type="match status" value="1"/>
</dbReference>
<dbReference type="PANTHER" id="PTHR21064">
    <property type="entry name" value="AMINOGLYCOSIDE PHOSPHOTRANSFERASE DOMAIN-CONTAINING PROTEIN-RELATED"/>
    <property type="match status" value="1"/>
</dbReference>
<dbReference type="RefSeq" id="WP_310537637.1">
    <property type="nucleotide sequence ID" value="NZ_BAAAOC010000086.1"/>
</dbReference>
<dbReference type="EMBL" id="JAVKGT010000021">
    <property type="protein sequence ID" value="MDR5712256.1"/>
    <property type="molecule type" value="Genomic_DNA"/>
</dbReference>
<dbReference type="InterPro" id="IPR002575">
    <property type="entry name" value="Aminoglycoside_PTrfase"/>
</dbReference>
<keyword evidence="4" id="KW-1185">Reference proteome</keyword>
<feature type="domain" description="Aminoglycoside phosphotransferase" evidence="2">
    <location>
        <begin position="55"/>
        <end position="296"/>
    </location>
</feature>
<dbReference type="InterPro" id="IPR011009">
    <property type="entry name" value="Kinase-like_dom_sf"/>
</dbReference>
<protein>
    <submittedName>
        <fullName evidence="3">Phosphotransferase</fullName>
    </submittedName>
</protein>
<evidence type="ECO:0000313" key="3">
    <source>
        <dbReference type="EMBL" id="MDR5712256.1"/>
    </source>
</evidence>
<reference evidence="4" key="1">
    <citation type="submission" date="2023-07" db="EMBL/GenBank/DDBJ databases">
        <title>Description of three actinobacteria isolated from air of manufacturing shop in a pharmaceutical factory.</title>
        <authorList>
            <person name="Zhang D.-F."/>
        </authorList>
    </citation>
    <scope>NUCLEOTIDE SEQUENCE [LARGE SCALE GENOMIC DNA]</scope>
    <source>
        <strain evidence="4">CCTCC AB 207010</strain>
    </source>
</reference>